<feature type="non-terminal residue" evidence="1">
    <location>
        <position position="225"/>
    </location>
</feature>
<dbReference type="EMBL" id="UINC01196398">
    <property type="protein sequence ID" value="SVE13391.1"/>
    <property type="molecule type" value="Genomic_DNA"/>
</dbReference>
<organism evidence="1">
    <name type="scientific">marine metagenome</name>
    <dbReference type="NCBI Taxonomy" id="408172"/>
    <lineage>
        <taxon>unclassified sequences</taxon>
        <taxon>metagenomes</taxon>
        <taxon>ecological metagenomes</taxon>
    </lineage>
</organism>
<accession>A0A383B0I1</accession>
<protein>
    <submittedName>
        <fullName evidence="1">Uncharacterized protein</fullName>
    </submittedName>
</protein>
<evidence type="ECO:0000313" key="1">
    <source>
        <dbReference type="EMBL" id="SVE13391.1"/>
    </source>
</evidence>
<dbReference type="AlphaFoldDB" id="A0A383B0I1"/>
<feature type="non-terminal residue" evidence="1">
    <location>
        <position position="1"/>
    </location>
</feature>
<sequence length="225" mass="25777">VHTLIWRPLLKGTCVAVLLSTGVARAEQEVSADSTSSRSPSPLIVARTPRSATAQTVDAVRWMSKRRQFTVAGIPYGVTGLPFIFFSPNTNWNYGVRLHLADYRRRPYRYKLTLHVHRSSAGKLKNRFRLKVPRISGTGFGLRLEFIRGRNLRTRYYGLGNNSEFNRDFVNDESPDFKDANYYYYVLERNPRFLLSLLREIHGPVSMSVGFGMERIDVDQRGTEA</sequence>
<name>A0A383B0I1_9ZZZZ</name>
<reference evidence="1" key="1">
    <citation type="submission" date="2018-05" db="EMBL/GenBank/DDBJ databases">
        <authorList>
            <person name="Lanie J.A."/>
            <person name="Ng W.-L."/>
            <person name="Kazmierczak K.M."/>
            <person name="Andrzejewski T.M."/>
            <person name="Davidsen T.M."/>
            <person name="Wayne K.J."/>
            <person name="Tettelin H."/>
            <person name="Glass J.I."/>
            <person name="Rusch D."/>
            <person name="Podicherti R."/>
            <person name="Tsui H.-C.T."/>
            <person name="Winkler M.E."/>
        </authorList>
    </citation>
    <scope>NUCLEOTIDE SEQUENCE</scope>
</reference>
<proteinExistence type="predicted"/>
<gene>
    <name evidence="1" type="ORF">METZ01_LOCUS466245</name>
</gene>